<dbReference type="Pfam" id="PF22740">
    <property type="entry name" value="PapZ_C"/>
    <property type="match status" value="1"/>
</dbReference>
<evidence type="ECO:0000259" key="1">
    <source>
        <dbReference type="Pfam" id="PF01636"/>
    </source>
</evidence>
<evidence type="ECO:0000313" key="3">
    <source>
        <dbReference type="EMBL" id="MBO8474906.1"/>
    </source>
</evidence>
<dbReference type="PANTHER" id="PTHR30448:SF0">
    <property type="entry name" value="RNASE ADAPTER PROTEIN RAPZ"/>
    <property type="match status" value="1"/>
</dbReference>
<reference evidence="3" key="1">
    <citation type="submission" date="2020-10" db="EMBL/GenBank/DDBJ databases">
        <authorList>
            <person name="Gilroy R."/>
        </authorList>
    </citation>
    <scope>NUCLEOTIDE SEQUENCE</scope>
    <source>
        <strain evidence="3">B1-13419</strain>
    </source>
</reference>
<feature type="domain" description="RapZ C-terminal" evidence="2">
    <location>
        <begin position="358"/>
        <end position="483"/>
    </location>
</feature>
<dbReference type="GO" id="GO:0005524">
    <property type="term" value="F:ATP binding"/>
    <property type="evidence" value="ECO:0007669"/>
    <property type="project" value="InterPro"/>
</dbReference>
<protein>
    <submittedName>
        <fullName evidence="3">Phosphotransferase</fullName>
    </submittedName>
</protein>
<dbReference type="Proteomes" id="UP000823757">
    <property type="component" value="Unassembled WGS sequence"/>
</dbReference>
<dbReference type="InterPro" id="IPR053931">
    <property type="entry name" value="RapZ_C"/>
</dbReference>
<sequence>MDTKLYSLFTEYFGFEPDSCERLSGAGSNRQYYRLEGNGVSAIGVSGTDIHENEAFIGIGRHFKSRNLNVPEIYSVSRDGMCYIQEDLGDVSLYDAVSSGRAAASSSMLGGEDVAAAYSAEERALLLRTVSVLPEIQIKGAEGLDFGCCYPVKEFDARSVMFDLNYFKYCFLKTSGVEFDEMKLEDDFESLRDRLLSVDGYGFMYRDFQARNVMLRGGEPFFIDFQGGRKGPVHYDLASFVWQAKACYPADLKEEMLSEYLRALREFMDVDERKFREDLRYFVLFRMMQVLGAYGLRGRFEKKRHFIESIPYAMANLEDFLRTPVPECPYLTEVLGRLLSGYEEERRLGQNAMDGRLIVSVTSFSYRKGIPEDPGGNGGGYVFDCRSIDNPGKYEEYKSSTGMDVNVVEFLENRSNVKDFLDSVYRLVDSHAEKFLSRGFTHLSVCFGCTGGQHRSVYCAEKMAGHLVSRFGDRLSVELWHREQGIRKRF</sequence>
<dbReference type="Gene3D" id="3.30.200.20">
    <property type="entry name" value="Phosphorylase Kinase, domain 1"/>
    <property type="match status" value="1"/>
</dbReference>
<dbReference type="InterPro" id="IPR002575">
    <property type="entry name" value="Aminoglycoside_PTrfase"/>
</dbReference>
<dbReference type="Pfam" id="PF01636">
    <property type="entry name" value="APH"/>
    <property type="match status" value="1"/>
</dbReference>
<evidence type="ECO:0000313" key="4">
    <source>
        <dbReference type="Proteomes" id="UP000823757"/>
    </source>
</evidence>
<feature type="domain" description="Aminoglycoside phosphotransferase" evidence="1">
    <location>
        <begin position="199"/>
        <end position="265"/>
    </location>
</feature>
<dbReference type="EMBL" id="JADIMD010000099">
    <property type="protein sequence ID" value="MBO8474906.1"/>
    <property type="molecule type" value="Genomic_DNA"/>
</dbReference>
<dbReference type="InterPro" id="IPR011009">
    <property type="entry name" value="Kinase-like_dom_sf"/>
</dbReference>
<dbReference type="SUPFAM" id="SSF56112">
    <property type="entry name" value="Protein kinase-like (PK-like)"/>
    <property type="match status" value="1"/>
</dbReference>
<comment type="caution">
    <text evidence="3">The sequence shown here is derived from an EMBL/GenBank/DDBJ whole genome shotgun (WGS) entry which is preliminary data.</text>
</comment>
<dbReference type="PANTHER" id="PTHR30448">
    <property type="entry name" value="RNASE ADAPTER PROTEIN RAPZ"/>
    <property type="match status" value="1"/>
</dbReference>
<reference evidence="3" key="2">
    <citation type="journal article" date="2021" name="PeerJ">
        <title>Extensive microbial diversity within the chicken gut microbiome revealed by metagenomics and culture.</title>
        <authorList>
            <person name="Gilroy R."/>
            <person name="Ravi A."/>
            <person name="Getino M."/>
            <person name="Pursley I."/>
            <person name="Horton D.L."/>
            <person name="Alikhan N.F."/>
            <person name="Baker D."/>
            <person name="Gharbi K."/>
            <person name="Hall N."/>
            <person name="Watson M."/>
            <person name="Adriaenssens E.M."/>
            <person name="Foster-Nyarko E."/>
            <person name="Jarju S."/>
            <person name="Secka A."/>
            <person name="Antonio M."/>
            <person name="Oren A."/>
            <person name="Chaudhuri R.R."/>
            <person name="La Ragione R."/>
            <person name="Hildebrand F."/>
            <person name="Pallen M.J."/>
        </authorList>
    </citation>
    <scope>NUCLEOTIDE SEQUENCE</scope>
    <source>
        <strain evidence="3">B1-13419</strain>
    </source>
</reference>
<dbReference type="Gene3D" id="3.90.1200.10">
    <property type="match status" value="1"/>
</dbReference>
<dbReference type="InterPro" id="IPR005337">
    <property type="entry name" value="RapZ-like"/>
</dbReference>
<evidence type="ECO:0000259" key="2">
    <source>
        <dbReference type="Pfam" id="PF22740"/>
    </source>
</evidence>
<name>A0A9D9IMT8_9BACT</name>
<proteinExistence type="predicted"/>
<dbReference type="AlphaFoldDB" id="A0A9D9IMT8"/>
<gene>
    <name evidence="3" type="ORF">IAB91_06425</name>
</gene>
<organism evidence="3 4">
    <name type="scientific">Candidatus Cryptobacteroides faecigallinarum</name>
    <dbReference type="NCBI Taxonomy" id="2840763"/>
    <lineage>
        <taxon>Bacteria</taxon>
        <taxon>Pseudomonadati</taxon>
        <taxon>Bacteroidota</taxon>
        <taxon>Bacteroidia</taxon>
        <taxon>Bacteroidales</taxon>
        <taxon>Candidatus Cryptobacteroides</taxon>
    </lineage>
</organism>
<accession>A0A9D9IMT8</accession>